<keyword evidence="4 8" id="KW-0210">Decarboxylase</keyword>
<proteinExistence type="inferred from homology"/>
<dbReference type="GO" id="GO:0004425">
    <property type="term" value="F:indole-3-glycerol-phosphate synthase activity"/>
    <property type="evidence" value="ECO:0007669"/>
    <property type="project" value="UniProtKB-EC"/>
</dbReference>
<dbReference type="InterPro" id="IPR011060">
    <property type="entry name" value="RibuloseP-bd_barrel"/>
</dbReference>
<feature type="domain" description="Indole-3-glycerol phosphate synthase" evidence="9">
    <location>
        <begin position="4"/>
        <end position="254"/>
    </location>
</feature>
<dbReference type="CDD" id="cd00331">
    <property type="entry name" value="IGPS"/>
    <property type="match status" value="1"/>
</dbReference>
<evidence type="ECO:0000256" key="5">
    <source>
        <dbReference type="ARBA" id="ARBA00022822"/>
    </source>
</evidence>
<dbReference type="SUPFAM" id="SSF51366">
    <property type="entry name" value="Ribulose-phoshate binding barrel"/>
    <property type="match status" value="1"/>
</dbReference>
<dbReference type="NCBIfam" id="NF001369">
    <property type="entry name" value="PRK00278.1-1"/>
    <property type="match status" value="1"/>
</dbReference>
<dbReference type="Gene3D" id="3.20.20.70">
    <property type="entry name" value="Aldolase class I"/>
    <property type="match status" value="1"/>
</dbReference>
<evidence type="ECO:0000256" key="4">
    <source>
        <dbReference type="ARBA" id="ARBA00022793"/>
    </source>
</evidence>
<dbReference type="EC" id="4.1.1.48" evidence="8"/>
<comment type="caution">
    <text evidence="10">The sequence shown here is derived from an EMBL/GenBank/DDBJ whole genome shotgun (WGS) entry which is preliminary data.</text>
</comment>
<keyword evidence="11" id="KW-1185">Reference proteome</keyword>
<evidence type="ECO:0000313" key="11">
    <source>
        <dbReference type="Proteomes" id="UP000809587"/>
    </source>
</evidence>
<dbReference type="EMBL" id="JAFEUO010000001">
    <property type="protein sequence ID" value="MBM7081366.1"/>
    <property type="molecule type" value="Genomic_DNA"/>
</dbReference>
<evidence type="ECO:0000259" key="9">
    <source>
        <dbReference type="Pfam" id="PF00218"/>
    </source>
</evidence>
<keyword evidence="5 8" id="KW-0822">Tryptophan biosynthesis</keyword>
<accession>A0ABS2J465</accession>
<sequence>MSVLQEIVRDVRADLAAREARVGPAVLEEMVAAAAPPLDAVAALRGDTVRVIAEIKRRSPAKGPLADIDDPAGLAGAYVAGGAAAISVLTEPRRFGGSLADLTAVRAAVPVPVLRKDFIVSAYQLWEARAHGADLVLLIVAALGQPELESLLRQATDLGLTTLVETHDAEEVRRAVDAGARVIGINARNLNTLAVDPGVFATLAALVPDDVVRVAESGVRVPTDVGVYRDAGAAAVLVGEALVTSADPGASVAALVAAGRRPAGASR</sequence>
<evidence type="ECO:0000256" key="3">
    <source>
        <dbReference type="ARBA" id="ARBA00022605"/>
    </source>
</evidence>
<protein>
    <recommendedName>
        <fullName evidence="8">Indole-3-glycerol phosphate synthase</fullName>
        <shortName evidence="8">IGPS</shortName>
        <ecNumber evidence="8">4.1.1.48</ecNumber>
    </recommendedName>
</protein>
<keyword evidence="3 8" id="KW-0028">Amino-acid biosynthesis</keyword>
<name>A0ABS2J465_9ACTN</name>
<gene>
    <name evidence="8 10" type="primary">trpC</name>
    <name evidence="10" type="ORF">JQN84_02235</name>
</gene>
<evidence type="ECO:0000256" key="7">
    <source>
        <dbReference type="ARBA" id="ARBA00023239"/>
    </source>
</evidence>
<dbReference type="InterPro" id="IPR013785">
    <property type="entry name" value="Aldolase_TIM"/>
</dbReference>
<evidence type="ECO:0000256" key="1">
    <source>
        <dbReference type="ARBA" id="ARBA00001633"/>
    </source>
</evidence>
<reference evidence="10 11" key="1">
    <citation type="submission" date="2021-02" db="EMBL/GenBank/DDBJ databases">
        <authorList>
            <person name="Lee D.-H."/>
        </authorList>
    </citation>
    <scope>NUCLEOTIDE SEQUENCE [LARGE SCALE GENOMIC DNA]</scope>
    <source>
        <strain evidence="10 11">MMS20-R2-29</strain>
    </source>
</reference>
<evidence type="ECO:0000313" key="10">
    <source>
        <dbReference type="EMBL" id="MBM7081366.1"/>
    </source>
</evidence>
<evidence type="ECO:0000256" key="2">
    <source>
        <dbReference type="ARBA" id="ARBA00004696"/>
    </source>
</evidence>
<comment type="catalytic activity">
    <reaction evidence="1 8">
        <text>1-(2-carboxyphenylamino)-1-deoxy-D-ribulose 5-phosphate + H(+) = (1S,2R)-1-C-(indol-3-yl)glycerol 3-phosphate + CO2 + H2O</text>
        <dbReference type="Rhea" id="RHEA:23476"/>
        <dbReference type="ChEBI" id="CHEBI:15377"/>
        <dbReference type="ChEBI" id="CHEBI:15378"/>
        <dbReference type="ChEBI" id="CHEBI:16526"/>
        <dbReference type="ChEBI" id="CHEBI:58613"/>
        <dbReference type="ChEBI" id="CHEBI:58866"/>
        <dbReference type="EC" id="4.1.1.48"/>
    </reaction>
</comment>
<dbReference type="InterPro" id="IPR013798">
    <property type="entry name" value="Indole-3-glycerol_P_synth_dom"/>
</dbReference>
<dbReference type="HAMAP" id="MF_00134_B">
    <property type="entry name" value="IGPS_B"/>
    <property type="match status" value="1"/>
</dbReference>
<dbReference type="PANTHER" id="PTHR22854:SF2">
    <property type="entry name" value="INDOLE-3-GLYCEROL-PHOSPHATE SYNTHASE"/>
    <property type="match status" value="1"/>
</dbReference>
<comment type="pathway">
    <text evidence="2 8">Amino-acid biosynthesis; L-tryptophan biosynthesis; L-tryptophan from chorismate: step 4/5.</text>
</comment>
<dbReference type="Pfam" id="PF00218">
    <property type="entry name" value="IGPS"/>
    <property type="match status" value="1"/>
</dbReference>
<keyword evidence="7 8" id="KW-0456">Lyase</keyword>
<keyword evidence="6 8" id="KW-0057">Aromatic amino acid biosynthesis</keyword>
<dbReference type="Proteomes" id="UP000809587">
    <property type="component" value="Unassembled WGS sequence"/>
</dbReference>
<dbReference type="PANTHER" id="PTHR22854">
    <property type="entry name" value="TRYPTOPHAN BIOSYNTHESIS PROTEIN"/>
    <property type="match status" value="1"/>
</dbReference>
<comment type="similarity">
    <text evidence="8">Belongs to the TrpC family.</text>
</comment>
<organism evidence="10 11">
    <name type="scientific">Micromonospora humidisoli</name>
    <dbReference type="NCBI Taxonomy" id="2807622"/>
    <lineage>
        <taxon>Bacteria</taxon>
        <taxon>Bacillati</taxon>
        <taxon>Actinomycetota</taxon>
        <taxon>Actinomycetes</taxon>
        <taxon>Micromonosporales</taxon>
        <taxon>Micromonosporaceae</taxon>
        <taxon>Micromonospora</taxon>
    </lineage>
</organism>
<evidence type="ECO:0000256" key="6">
    <source>
        <dbReference type="ARBA" id="ARBA00023141"/>
    </source>
</evidence>
<dbReference type="InterPro" id="IPR045186">
    <property type="entry name" value="Indole-3-glycerol_P_synth"/>
</dbReference>
<evidence type="ECO:0000256" key="8">
    <source>
        <dbReference type="HAMAP-Rule" id="MF_00134"/>
    </source>
</evidence>